<dbReference type="RefSeq" id="YP_009034294.1">
    <property type="nucleotide sequence ID" value="NC_024180.1"/>
</dbReference>
<evidence type="ECO:0000256" key="6">
    <source>
        <dbReference type="ARBA" id="ARBA00022660"/>
    </source>
</evidence>
<evidence type="ECO:0000256" key="11">
    <source>
        <dbReference type="ARBA" id="ARBA00023027"/>
    </source>
</evidence>
<evidence type="ECO:0000256" key="4">
    <source>
        <dbReference type="ARBA" id="ARBA00021095"/>
    </source>
</evidence>
<comment type="catalytic activity">
    <reaction evidence="14 15">
        <text>a ubiquinone + NADH + 5 H(+)(in) = a ubiquinol + NAD(+) + 4 H(+)(out)</text>
        <dbReference type="Rhea" id="RHEA:29091"/>
        <dbReference type="Rhea" id="RHEA-COMP:9565"/>
        <dbReference type="Rhea" id="RHEA-COMP:9566"/>
        <dbReference type="ChEBI" id="CHEBI:15378"/>
        <dbReference type="ChEBI" id="CHEBI:16389"/>
        <dbReference type="ChEBI" id="CHEBI:17976"/>
        <dbReference type="ChEBI" id="CHEBI:57540"/>
        <dbReference type="ChEBI" id="CHEBI:57945"/>
        <dbReference type="EC" id="7.1.1.2"/>
    </reaction>
</comment>
<feature type="transmembrane region" description="Helical" evidence="15">
    <location>
        <begin position="44"/>
        <end position="69"/>
    </location>
</feature>
<keyword evidence="5 15" id="KW-0813">Transport</keyword>
<evidence type="ECO:0000256" key="8">
    <source>
        <dbReference type="ARBA" id="ARBA00022967"/>
    </source>
</evidence>
<feature type="signal peptide" evidence="16">
    <location>
        <begin position="1"/>
        <end position="15"/>
    </location>
</feature>
<keyword evidence="6 15" id="KW-0679">Respiratory chain</keyword>
<keyword evidence="11 15" id="KW-0520">NAD</keyword>
<evidence type="ECO:0000256" key="5">
    <source>
        <dbReference type="ARBA" id="ARBA00022448"/>
    </source>
</evidence>
<keyword evidence="9 15" id="KW-0249">Electron transport</keyword>
<evidence type="ECO:0000313" key="17">
    <source>
        <dbReference type="EMBL" id="AHZ87108.1"/>
    </source>
</evidence>
<sequence>MSMMLLVVVGLSVVAFNPSPYYAALGLVVGAGVGCLVLLHGGVSFLSLVLFLVYLGGMMVVFAYCAALVAEPYPEAWGSRVVLVNLVVYSLVMMLWWGVQKGYEGEQVSSTGAGWGVVQGEWWGIGNLLCGGGWILFFGGWALVLTLFVVLEMARGCKWGGALRAV</sequence>
<dbReference type="AlphaFoldDB" id="A0A059V6M2"/>
<feature type="transmembrane region" description="Helical" evidence="15">
    <location>
        <begin position="81"/>
        <end position="99"/>
    </location>
</feature>
<keyword evidence="13 15" id="KW-0472">Membrane</keyword>
<dbReference type="Pfam" id="PF00499">
    <property type="entry name" value="Oxidored_q3"/>
    <property type="match status" value="1"/>
</dbReference>
<comment type="function">
    <text evidence="15">Core subunit of the mitochondrial membrane respiratory chain NADH dehydrogenase (Complex I) which catalyzes electron transfer from NADH through the respiratory chain, using ubiquinone as an electron acceptor. Essential for the catalytic activity and assembly of complex I.</text>
</comment>
<feature type="chain" id="PRO_5013288819" description="NADH-ubiquinone oxidoreductase chain 6" evidence="16">
    <location>
        <begin position="16"/>
        <end position="166"/>
    </location>
</feature>
<dbReference type="GeneID" id="19524275"/>
<evidence type="ECO:0000256" key="2">
    <source>
        <dbReference type="ARBA" id="ARBA00005698"/>
    </source>
</evidence>
<keyword evidence="12 15" id="KW-0496">Mitochondrion</keyword>
<protein>
    <recommendedName>
        <fullName evidence="4 15">NADH-ubiquinone oxidoreductase chain 6</fullName>
        <ecNumber evidence="3 15">7.1.1.2</ecNumber>
    </recommendedName>
</protein>
<dbReference type="InterPro" id="IPR042106">
    <property type="entry name" value="Nuo/plastoQ_OxRdtase_6_NuoJ"/>
</dbReference>
<evidence type="ECO:0000256" key="12">
    <source>
        <dbReference type="ARBA" id="ARBA00023128"/>
    </source>
</evidence>
<organism evidence="17">
    <name type="scientific">Amolops mantzorum</name>
    <name type="common">Sichuan torrent frog</name>
    <dbReference type="NCBI Taxonomy" id="167930"/>
    <lineage>
        <taxon>Eukaryota</taxon>
        <taxon>Metazoa</taxon>
        <taxon>Chordata</taxon>
        <taxon>Craniata</taxon>
        <taxon>Vertebrata</taxon>
        <taxon>Euteleostomi</taxon>
        <taxon>Amphibia</taxon>
        <taxon>Batrachia</taxon>
        <taxon>Anura</taxon>
        <taxon>Neobatrachia</taxon>
        <taxon>Ranoidea</taxon>
        <taxon>Ranidae</taxon>
        <taxon>Amolops</taxon>
    </lineage>
</organism>
<evidence type="ECO:0000256" key="10">
    <source>
        <dbReference type="ARBA" id="ARBA00022989"/>
    </source>
</evidence>
<geneLocation type="mitochondrion" evidence="17"/>
<evidence type="ECO:0000256" key="14">
    <source>
        <dbReference type="ARBA" id="ARBA00049551"/>
    </source>
</evidence>
<keyword evidence="7 15" id="KW-0812">Transmembrane</keyword>
<dbReference type="EC" id="7.1.1.2" evidence="3 15"/>
<keyword evidence="8 15" id="KW-1278">Translocase</keyword>
<dbReference type="PANTHER" id="PTHR11435">
    <property type="entry name" value="NADH UBIQUINONE OXIDOREDUCTASE SUBUNIT ND6"/>
    <property type="match status" value="1"/>
</dbReference>
<evidence type="ECO:0000256" key="3">
    <source>
        <dbReference type="ARBA" id="ARBA00012944"/>
    </source>
</evidence>
<evidence type="ECO:0000256" key="16">
    <source>
        <dbReference type="SAM" id="SignalP"/>
    </source>
</evidence>
<comment type="subcellular location">
    <subcellularLocation>
        <location evidence="1 15">Mitochondrion membrane</location>
        <topology evidence="1 15">Multi-pass membrane protein</topology>
    </subcellularLocation>
</comment>
<feature type="transmembrane region" description="Helical" evidence="15">
    <location>
        <begin position="131"/>
        <end position="151"/>
    </location>
</feature>
<keyword evidence="15" id="KW-0830">Ubiquinone</keyword>
<dbReference type="InterPro" id="IPR001457">
    <property type="entry name" value="NADH_UbQ/plastoQ_OxRdtase_su6"/>
</dbReference>
<evidence type="ECO:0000256" key="9">
    <source>
        <dbReference type="ARBA" id="ARBA00022982"/>
    </source>
</evidence>
<proteinExistence type="inferred from homology"/>
<evidence type="ECO:0000256" key="7">
    <source>
        <dbReference type="ARBA" id="ARBA00022692"/>
    </source>
</evidence>
<dbReference type="GO" id="GO:0031966">
    <property type="term" value="C:mitochondrial membrane"/>
    <property type="evidence" value="ECO:0007669"/>
    <property type="project" value="UniProtKB-SubCell"/>
</dbReference>
<keyword evidence="16" id="KW-0732">Signal</keyword>
<dbReference type="CTD" id="4541"/>
<dbReference type="GO" id="GO:0008137">
    <property type="term" value="F:NADH dehydrogenase (ubiquinone) activity"/>
    <property type="evidence" value="ECO:0007669"/>
    <property type="project" value="UniProtKB-UniRule"/>
</dbReference>
<name>A0A059V6M2_AMOMA</name>
<accession>A0A059V6M2</accession>
<dbReference type="PANTHER" id="PTHR11435:SF1">
    <property type="entry name" value="NADH-UBIQUINONE OXIDOREDUCTASE CHAIN 6"/>
    <property type="match status" value="1"/>
</dbReference>
<dbReference type="InterPro" id="IPR050269">
    <property type="entry name" value="ComplexI_Subunit6"/>
</dbReference>
<keyword evidence="10 15" id="KW-1133">Transmembrane helix</keyword>
<gene>
    <name evidence="17" type="primary">ND6</name>
</gene>
<dbReference type="Gene3D" id="1.20.120.1200">
    <property type="entry name" value="NADH-ubiquinone/plastoquinone oxidoreductase chain 6, subunit NuoJ"/>
    <property type="match status" value="1"/>
</dbReference>
<evidence type="ECO:0000256" key="15">
    <source>
        <dbReference type="RuleBase" id="RU004430"/>
    </source>
</evidence>
<dbReference type="EMBL" id="KJ546429">
    <property type="protein sequence ID" value="AHZ87108.1"/>
    <property type="molecule type" value="Genomic_DNA"/>
</dbReference>
<evidence type="ECO:0000256" key="1">
    <source>
        <dbReference type="ARBA" id="ARBA00004225"/>
    </source>
</evidence>
<evidence type="ECO:0000256" key="13">
    <source>
        <dbReference type="ARBA" id="ARBA00023136"/>
    </source>
</evidence>
<reference evidence="17" key="1">
    <citation type="journal article" date="2014" name="Mitochondrial DNA">
        <title>The complete mitochondrial genome of Quasipaa boulengeri (Anura: Dicroglossidae).</title>
        <authorList>
            <person name="Shan X."/>
            <person name="Xia Y."/>
            <person name="Kakehashi R."/>
            <person name="Kurabayashi A."/>
            <person name="Zou F.D."/>
            <person name="Zeng X.M."/>
        </authorList>
    </citation>
    <scope>NUCLEOTIDE SEQUENCE</scope>
</reference>
<comment type="similarity">
    <text evidence="2 15">Belongs to the complex I subunit 6 family.</text>
</comment>